<dbReference type="PANTHER" id="PTHR19848:SF8">
    <property type="entry name" value="F-BOX AND WD REPEAT DOMAIN CONTAINING 7"/>
    <property type="match status" value="1"/>
</dbReference>
<feature type="chain" id="PRO_5043481690" evidence="8">
    <location>
        <begin position="19"/>
        <end position="1215"/>
    </location>
</feature>
<evidence type="ECO:0000256" key="1">
    <source>
        <dbReference type="ARBA" id="ARBA00022574"/>
    </source>
</evidence>
<dbReference type="InterPro" id="IPR036322">
    <property type="entry name" value="WD40_repeat_dom_sf"/>
</dbReference>
<dbReference type="EMBL" id="CP155447">
    <property type="protein sequence ID" value="XBH04011.1"/>
    <property type="molecule type" value="Genomic_DNA"/>
</dbReference>
<dbReference type="PROSITE" id="PS51007">
    <property type="entry name" value="CYTC"/>
    <property type="match status" value="1"/>
</dbReference>
<name>A0AAU7CFJ1_9BACT</name>
<dbReference type="InterPro" id="IPR020472">
    <property type="entry name" value="WD40_PAC1"/>
</dbReference>
<dbReference type="Pfam" id="PF00400">
    <property type="entry name" value="WD40"/>
    <property type="match status" value="4"/>
</dbReference>
<dbReference type="Gene3D" id="2.60.120.380">
    <property type="match status" value="2"/>
</dbReference>
<evidence type="ECO:0000256" key="2">
    <source>
        <dbReference type="ARBA" id="ARBA00022723"/>
    </source>
</evidence>
<dbReference type="SUPFAM" id="SSF50978">
    <property type="entry name" value="WD40 repeat-like"/>
    <property type="match status" value="1"/>
</dbReference>
<keyword evidence="2 6" id="KW-0479">Metal-binding</keyword>
<dbReference type="RefSeq" id="WP_406696755.1">
    <property type="nucleotide sequence ID" value="NZ_CP155447.1"/>
</dbReference>
<dbReference type="GO" id="GO:0009055">
    <property type="term" value="F:electron transfer activity"/>
    <property type="evidence" value="ECO:0007669"/>
    <property type="project" value="InterPro"/>
</dbReference>
<feature type="compositionally biased region" description="Polar residues" evidence="7">
    <location>
        <begin position="1204"/>
        <end position="1215"/>
    </location>
</feature>
<dbReference type="InterPro" id="IPR009056">
    <property type="entry name" value="Cyt_c-like_dom"/>
</dbReference>
<evidence type="ECO:0000259" key="9">
    <source>
        <dbReference type="PROSITE" id="PS51007"/>
    </source>
</evidence>
<reference evidence="10" key="1">
    <citation type="submission" date="2024-05" db="EMBL/GenBank/DDBJ databases">
        <title>Planctomycetes of the genus Singulisphaera possess chitinolytic capabilities.</title>
        <authorList>
            <person name="Ivanova A."/>
        </authorList>
    </citation>
    <scope>NUCLEOTIDE SEQUENCE</scope>
    <source>
        <strain evidence="10">Ch08T</strain>
    </source>
</reference>
<dbReference type="InterPro" id="IPR019775">
    <property type="entry name" value="WD40_repeat_CS"/>
</dbReference>
<keyword evidence="1 5" id="KW-0853">WD repeat</keyword>
<evidence type="ECO:0000256" key="4">
    <source>
        <dbReference type="ARBA" id="ARBA00023004"/>
    </source>
</evidence>
<accession>A0AAU7CFJ1</accession>
<feature type="signal peptide" evidence="8">
    <location>
        <begin position="1"/>
        <end position="18"/>
    </location>
</feature>
<dbReference type="GO" id="GO:0020037">
    <property type="term" value="F:heme binding"/>
    <property type="evidence" value="ECO:0007669"/>
    <property type="project" value="InterPro"/>
</dbReference>
<dbReference type="AlphaFoldDB" id="A0AAU7CFJ1"/>
<dbReference type="PANTHER" id="PTHR19848">
    <property type="entry name" value="WD40 REPEAT PROTEIN"/>
    <property type="match status" value="1"/>
</dbReference>
<sequence length="1215" mass="128072">MGRRFFSLLLLLPQAVTASGGEATGPVSFREQVAPILVKSCLGCHNAKKPEGGLNMATFALLKKGGESGGELILEPGDPESSQLIELIRAGAAPRMPYKQPPLSAAQIQTLERWVEQGAKFDGPSESETPIASLVDPLRGLPNVALAAPVAEALTSLAYSPDGKWLAGAAGRNVLLFGAEAGKLEATLSGHPGPLTSVQISPDGRTLVAVGGRPGIFGGITVWDLATRAKRHEIQGHKDSILGAAISPDGKLLATASYDREIKLWDLLEGKELRTLKDHTDSVYSVAFAPSGAMLASAGADRTVKLWETASGRRLKTLSDATAELYAVTFGKGGDTVLAGGVDRSIHRWRVSGQDASLADSVFAHDAAILRLVVSANGKTLVSSGEDRGVKLWDLPALKTRQALSVQVDWPQGLALSPDGLRVAVGRFNGSLAVYESETGKLIVTMNQPAVADAPVKPPLVRNATLNPPSPRSAVRGASLKLVLTGNGVGTATSIVFAEPGLTGMIVRSPKPDPNRLEVDLVVAADARVGLHSLGVITPLGVPAFQSLMISATPDVAELDPKDEALGARTFSLPATLTGVIERPGDLDRFRFEAKAGDQLVIESQAKSLGSPLLGRLTLEDDAGHILGESAFADGAEDPQLSVSIPRDGHVTLTVTDTDYAGTPGHFYRIGVGRLPYLTDLFPLGVERGQRASIQVQGTNLQGVSTVSMVTEANAEPGSMPAVAVVLPDGRSPINRRPVVVGEGRQGLESAENDRADRAEPVAVPGGMSGRIERAGDVDHFRFEAKKGERLILEVYGRRLGTSIDSALEILDQNGTPVPRAVLRPLDQTEVAFREHDSSKPGIRLTRWGNLAVGDFVLIGRELTRIRALPRNLDDDCTFWNERNQRVAFLGTTPEYHPISQPIYKVSIHPPGTVFPSGGVAPVTLTYRNDDGGPETSKDSRLTFDPPADGVYLARIEDVRGLGGETFGYHLLVRKPHPRFQLSLSDENPSVPRGGTTLVTATITRLDGFDGAVDLTVDGLPPGLTATPARIEPEDFSATIGLSAATSALAFSPPTWRVTGHAKAAAGSSSGPGDLVQVVDPGGPAGGWIVVTPKPNLRVAAAPTRVVIQPGQEVSMTLSVERAPQFAGRVPIEVRNLPQGVRVLNIGLNGILIPESQTERTISLYAEPWAGATERPFFAVGKAEAAGTEHSSAPIDLIVGPSGGKSQASSTPRPR</sequence>
<dbReference type="GO" id="GO:0046872">
    <property type="term" value="F:metal ion binding"/>
    <property type="evidence" value="ECO:0007669"/>
    <property type="project" value="UniProtKB-KW"/>
</dbReference>
<evidence type="ECO:0000313" key="10">
    <source>
        <dbReference type="EMBL" id="XBH04011.1"/>
    </source>
</evidence>
<feature type="repeat" description="WD" evidence="5">
    <location>
        <begin position="234"/>
        <end position="275"/>
    </location>
</feature>
<dbReference type="InterPro" id="IPR015943">
    <property type="entry name" value="WD40/YVTN_repeat-like_dom_sf"/>
</dbReference>
<dbReference type="InterPro" id="IPR011429">
    <property type="entry name" value="Cyt_c_Planctomycete-type"/>
</dbReference>
<evidence type="ECO:0000256" key="8">
    <source>
        <dbReference type="SAM" id="SignalP"/>
    </source>
</evidence>
<evidence type="ECO:0000256" key="5">
    <source>
        <dbReference type="PROSITE-ProRule" id="PRU00221"/>
    </source>
</evidence>
<organism evidence="10">
    <name type="scientific">Singulisphaera sp. Ch08</name>
    <dbReference type="NCBI Taxonomy" id="3120278"/>
    <lineage>
        <taxon>Bacteria</taxon>
        <taxon>Pseudomonadati</taxon>
        <taxon>Planctomycetota</taxon>
        <taxon>Planctomycetia</taxon>
        <taxon>Isosphaerales</taxon>
        <taxon>Isosphaeraceae</taxon>
        <taxon>Singulisphaera</taxon>
    </lineage>
</organism>
<dbReference type="Gene3D" id="2.130.10.10">
    <property type="entry name" value="YVTN repeat-like/Quinoprotein amine dehydrogenase"/>
    <property type="match status" value="2"/>
</dbReference>
<keyword evidence="4 6" id="KW-0408">Iron</keyword>
<evidence type="ECO:0000256" key="7">
    <source>
        <dbReference type="SAM" id="MobiDB-lite"/>
    </source>
</evidence>
<keyword evidence="6" id="KW-0349">Heme</keyword>
<dbReference type="PROSITE" id="PS00678">
    <property type="entry name" value="WD_REPEATS_1"/>
    <property type="match status" value="3"/>
</dbReference>
<dbReference type="InterPro" id="IPR001680">
    <property type="entry name" value="WD40_rpt"/>
</dbReference>
<dbReference type="Pfam" id="PF07635">
    <property type="entry name" value="PSCyt1"/>
    <property type="match status" value="1"/>
</dbReference>
<feature type="domain" description="Cytochrome c" evidence="9">
    <location>
        <begin position="20"/>
        <end position="119"/>
    </location>
</feature>
<protein>
    <submittedName>
        <fullName evidence="10">C-type cytochrome domain-containing protein</fullName>
    </submittedName>
</protein>
<keyword evidence="3" id="KW-0677">Repeat</keyword>
<evidence type="ECO:0000256" key="3">
    <source>
        <dbReference type="ARBA" id="ARBA00022737"/>
    </source>
</evidence>
<feature type="repeat" description="WD" evidence="5">
    <location>
        <begin position="276"/>
        <end position="317"/>
    </location>
</feature>
<proteinExistence type="predicted"/>
<keyword evidence="8" id="KW-0732">Signal</keyword>
<dbReference type="PROSITE" id="PS50082">
    <property type="entry name" value="WD_REPEATS_2"/>
    <property type="match status" value="3"/>
</dbReference>
<dbReference type="PROSITE" id="PS50294">
    <property type="entry name" value="WD_REPEATS_REGION"/>
    <property type="match status" value="3"/>
</dbReference>
<dbReference type="PRINTS" id="PR00320">
    <property type="entry name" value="GPROTEINBRPT"/>
</dbReference>
<feature type="repeat" description="WD" evidence="5">
    <location>
        <begin position="362"/>
        <end position="403"/>
    </location>
</feature>
<feature type="region of interest" description="Disordered" evidence="7">
    <location>
        <begin position="1190"/>
        <end position="1215"/>
    </location>
</feature>
<dbReference type="CDD" id="cd00200">
    <property type="entry name" value="WD40"/>
    <property type="match status" value="1"/>
</dbReference>
<evidence type="ECO:0000256" key="6">
    <source>
        <dbReference type="PROSITE-ProRule" id="PRU00433"/>
    </source>
</evidence>
<dbReference type="SMART" id="SM00320">
    <property type="entry name" value="WD40"/>
    <property type="match status" value="7"/>
</dbReference>
<gene>
    <name evidence="10" type="ORF">V5E97_37785</name>
</gene>